<evidence type="ECO:0000256" key="1">
    <source>
        <dbReference type="SAM" id="MobiDB-lite"/>
    </source>
</evidence>
<accession>A0ABV0F1T0</accession>
<reference evidence="2 3" key="2">
    <citation type="submission" date="2024-02" db="EMBL/GenBank/DDBJ databases">
        <title>The Genome Sequence of Enterococcus diestrammenae JM9A.</title>
        <authorList>
            <person name="Earl A."/>
            <person name="Manson A."/>
            <person name="Gilmore M."/>
            <person name="Sanders J."/>
            <person name="Shea T."/>
            <person name="Howe W."/>
            <person name="Livny J."/>
            <person name="Cuomo C."/>
            <person name="Neafsey D."/>
            <person name="Birren B."/>
        </authorList>
    </citation>
    <scope>NUCLEOTIDE SEQUENCE [LARGE SCALE GENOMIC DNA]</scope>
    <source>
        <strain evidence="2 3">JM9A</strain>
    </source>
</reference>
<dbReference type="Proteomes" id="UP001429357">
    <property type="component" value="Unassembled WGS sequence"/>
</dbReference>
<name>A0ABV0F1T0_9ENTE</name>
<feature type="region of interest" description="Disordered" evidence="1">
    <location>
        <begin position="160"/>
        <end position="253"/>
    </location>
</feature>
<evidence type="ECO:0000313" key="2">
    <source>
        <dbReference type="EMBL" id="MEO1782009.1"/>
    </source>
</evidence>
<keyword evidence="3" id="KW-1185">Reference proteome</keyword>
<dbReference type="EMBL" id="MAEI02000001">
    <property type="protein sequence ID" value="MEO1782009.1"/>
    <property type="molecule type" value="Genomic_DNA"/>
</dbReference>
<comment type="caution">
    <text evidence="2">The sequence shown here is derived from an EMBL/GenBank/DDBJ whole genome shotgun (WGS) entry which is preliminary data.</text>
</comment>
<feature type="compositionally biased region" description="Basic and acidic residues" evidence="1">
    <location>
        <begin position="193"/>
        <end position="210"/>
    </location>
</feature>
<reference evidence="3" key="1">
    <citation type="submission" date="2016-06" db="EMBL/GenBank/DDBJ databases">
        <title>Four novel species of enterococci isolated from chicken manure.</title>
        <authorList>
            <person name="Van Tyne D."/>
        </authorList>
    </citation>
    <scope>NUCLEOTIDE SEQUENCE [LARGE SCALE GENOMIC DNA]</scope>
    <source>
        <strain evidence="3">JM9A</strain>
    </source>
</reference>
<organism evidence="2 3">
    <name type="scientific">Enterococcus diestrammenae</name>
    <dbReference type="NCBI Taxonomy" id="1155073"/>
    <lineage>
        <taxon>Bacteria</taxon>
        <taxon>Bacillati</taxon>
        <taxon>Bacillota</taxon>
        <taxon>Bacilli</taxon>
        <taxon>Lactobacillales</taxon>
        <taxon>Enterococcaceae</taxon>
        <taxon>Enterococcus</taxon>
    </lineage>
</organism>
<proteinExistence type="predicted"/>
<dbReference type="RefSeq" id="WP_161868611.1">
    <property type="nucleotide sequence ID" value="NZ_MAEI02000001.1"/>
</dbReference>
<protein>
    <submittedName>
        <fullName evidence="2">Uncharacterized protein</fullName>
    </submittedName>
</protein>
<feature type="compositionally biased region" description="Basic and acidic residues" evidence="1">
    <location>
        <begin position="160"/>
        <end position="178"/>
    </location>
</feature>
<feature type="compositionally biased region" description="Polar residues" evidence="1">
    <location>
        <begin position="211"/>
        <end position="221"/>
    </location>
</feature>
<evidence type="ECO:0000313" key="3">
    <source>
        <dbReference type="Proteomes" id="UP001429357"/>
    </source>
</evidence>
<sequence length="253" mass="28626">MKIAGRVKKAELVKVGEWGESMLVVTIQSSETTFVFPMEVNDISHISIGEMVKLEISATTEAKETKQLVKPFSVDLPSLEDVDLTESTKEWAKPFVPKTAIVEPVEDDALLTEDYELPEVSAEELKELYQVPNENLVTPIELPKIHTELDTVSMDDLEKMSVEPEKVEESTAEQPKKNKLERKRPVMNIKQGVTEESKPLSAEDKDESTKTPESIESQFNQFKEGDKNGNFQSQSEWRSPFYDGENQTEEEEG</sequence>
<gene>
    <name evidence="2" type="ORF">BAU18_001602</name>
</gene>